<keyword evidence="2" id="KW-0547">Nucleotide-binding</keyword>
<dbReference type="GO" id="GO:0005524">
    <property type="term" value="F:ATP binding"/>
    <property type="evidence" value="ECO:0007669"/>
    <property type="project" value="UniProtKB-KW"/>
</dbReference>
<accession>B8I9Y1</accession>
<dbReference type="eggNOG" id="COG1131">
    <property type="taxonomic scope" value="Bacteria"/>
</dbReference>
<dbReference type="KEGG" id="mno:Mnod_2229"/>
<dbReference type="SMART" id="SM00382">
    <property type="entry name" value="AAA"/>
    <property type="match status" value="1"/>
</dbReference>
<dbReference type="InterPro" id="IPR003593">
    <property type="entry name" value="AAA+_ATPase"/>
</dbReference>
<protein>
    <submittedName>
        <fullName evidence="5">ABC transporter related</fullName>
    </submittedName>
</protein>
<keyword evidence="1" id="KW-0813">Transport</keyword>
<feature type="domain" description="ABC transporter" evidence="4">
    <location>
        <begin position="2"/>
        <end position="226"/>
    </location>
</feature>
<dbReference type="GO" id="GO:0016887">
    <property type="term" value="F:ATP hydrolysis activity"/>
    <property type="evidence" value="ECO:0007669"/>
    <property type="project" value="InterPro"/>
</dbReference>
<dbReference type="PANTHER" id="PTHR42939">
    <property type="entry name" value="ABC TRANSPORTER ATP-BINDING PROTEIN ALBC-RELATED"/>
    <property type="match status" value="1"/>
</dbReference>
<keyword evidence="3" id="KW-0067">ATP-binding</keyword>
<dbReference type="SUPFAM" id="SSF52540">
    <property type="entry name" value="P-loop containing nucleoside triphosphate hydrolases"/>
    <property type="match status" value="1"/>
</dbReference>
<dbReference type="InterPro" id="IPR027417">
    <property type="entry name" value="P-loop_NTPase"/>
</dbReference>
<dbReference type="PROSITE" id="PS50893">
    <property type="entry name" value="ABC_TRANSPORTER_2"/>
    <property type="match status" value="1"/>
</dbReference>
<dbReference type="Proteomes" id="UP000008207">
    <property type="component" value="Chromosome"/>
</dbReference>
<evidence type="ECO:0000256" key="1">
    <source>
        <dbReference type="ARBA" id="ARBA00022448"/>
    </source>
</evidence>
<dbReference type="STRING" id="460265.Mnod_2229"/>
<keyword evidence="6" id="KW-1185">Reference proteome</keyword>
<dbReference type="Pfam" id="PF00005">
    <property type="entry name" value="ABC_tran"/>
    <property type="match status" value="1"/>
</dbReference>
<gene>
    <name evidence="5" type="ordered locus">Mnod_2229</name>
</gene>
<reference evidence="5 6" key="1">
    <citation type="submission" date="2009-01" db="EMBL/GenBank/DDBJ databases">
        <title>Complete sequence of chromosome of Methylobacterium nodulans ORS 2060.</title>
        <authorList>
            <consortium name="US DOE Joint Genome Institute"/>
            <person name="Lucas S."/>
            <person name="Copeland A."/>
            <person name="Lapidus A."/>
            <person name="Glavina del Rio T."/>
            <person name="Dalin E."/>
            <person name="Tice H."/>
            <person name="Bruce D."/>
            <person name="Goodwin L."/>
            <person name="Pitluck S."/>
            <person name="Sims D."/>
            <person name="Brettin T."/>
            <person name="Detter J.C."/>
            <person name="Han C."/>
            <person name="Larimer F."/>
            <person name="Land M."/>
            <person name="Hauser L."/>
            <person name="Kyrpides N."/>
            <person name="Ivanova N."/>
            <person name="Marx C.J."/>
            <person name="Richardson P."/>
        </authorList>
    </citation>
    <scope>NUCLEOTIDE SEQUENCE [LARGE SCALE GENOMIC DNA]</scope>
    <source>
        <strain evidence="6">LMG 21967 / CNCM I-2342 / ORS 2060</strain>
    </source>
</reference>
<evidence type="ECO:0000313" key="6">
    <source>
        <dbReference type="Proteomes" id="UP000008207"/>
    </source>
</evidence>
<proteinExistence type="predicted"/>
<evidence type="ECO:0000256" key="2">
    <source>
        <dbReference type="ARBA" id="ARBA00022741"/>
    </source>
</evidence>
<evidence type="ECO:0000256" key="3">
    <source>
        <dbReference type="ARBA" id="ARBA00022840"/>
    </source>
</evidence>
<dbReference type="EMBL" id="CP001349">
    <property type="protein sequence ID" value="ACL57209.1"/>
    <property type="molecule type" value="Genomic_DNA"/>
</dbReference>
<dbReference type="HOGENOM" id="CLU_000604_1_2_5"/>
<dbReference type="Gene3D" id="3.40.50.300">
    <property type="entry name" value="P-loop containing nucleotide triphosphate hydrolases"/>
    <property type="match status" value="1"/>
</dbReference>
<dbReference type="InterPro" id="IPR051782">
    <property type="entry name" value="ABC_Transporter_VariousFunc"/>
</dbReference>
<dbReference type="PANTHER" id="PTHR42939:SF1">
    <property type="entry name" value="ABC TRANSPORTER ATP-BINDING PROTEIN ALBC-RELATED"/>
    <property type="match status" value="1"/>
</dbReference>
<dbReference type="CDD" id="cd03230">
    <property type="entry name" value="ABC_DR_subfamily_A"/>
    <property type="match status" value="1"/>
</dbReference>
<dbReference type="AlphaFoldDB" id="B8I9Y1"/>
<name>B8I9Y1_METNO</name>
<evidence type="ECO:0000259" key="4">
    <source>
        <dbReference type="PROSITE" id="PS50893"/>
    </source>
</evidence>
<organism evidence="5 6">
    <name type="scientific">Methylobacterium nodulans (strain LMG 21967 / CNCM I-2342 / ORS 2060)</name>
    <dbReference type="NCBI Taxonomy" id="460265"/>
    <lineage>
        <taxon>Bacteria</taxon>
        <taxon>Pseudomonadati</taxon>
        <taxon>Pseudomonadota</taxon>
        <taxon>Alphaproteobacteria</taxon>
        <taxon>Hyphomicrobiales</taxon>
        <taxon>Methylobacteriaceae</taxon>
        <taxon>Methylobacterium</taxon>
    </lineage>
</organism>
<evidence type="ECO:0000313" key="5">
    <source>
        <dbReference type="EMBL" id="ACL57209.1"/>
    </source>
</evidence>
<sequence length="233" mass="25144">MLRVAGFSKRFGADVALSEVDFAVREGEILGLIGPNGSGKTTLLECLAGLLSTDHGSVTWRGEALPIRSRKTVLFYLPDGIAPFTDHRVANVLSFFGAAYQLPKDEINTTLAALGLAPVLGKRAGELSKGYRRRLLLAIGLLAPHPLLLFDEPFDGLDLHQTRDVMRHLRSVAARGRTLFLSIHQLTDAARVCDRFVLLSAGRVRGEGTLETLRATAGLASDAGLEEVFLALT</sequence>
<dbReference type="InterPro" id="IPR003439">
    <property type="entry name" value="ABC_transporter-like_ATP-bd"/>
</dbReference>